<name>A0A1H6NKX7_9GAMM</name>
<dbReference type="OrthoDB" id="9851676at2"/>
<dbReference type="STRING" id="173990.SAMN05660691_04131"/>
<dbReference type="EMBL" id="FNXF01000032">
    <property type="protein sequence ID" value="SEI13825.1"/>
    <property type="molecule type" value="Genomic_DNA"/>
</dbReference>
<feature type="chain" id="PRO_5011742936" evidence="1">
    <location>
        <begin position="21"/>
        <end position="180"/>
    </location>
</feature>
<dbReference type="RefSeq" id="WP_092797129.1">
    <property type="nucleotide sequence ID" value="NZ_FNXF01000032.1"/>
</dbReference>
<dbReference type="Proteomes" id="UP000199371">
    <property type="component" value="Unassembled WGS sequence"/>
</dbReference>
<organism evidence="2 3">
    <name type="scientific">Rheinheimera pacifica</name>
    <dbReference type="NCBI Taxonomy" id="173990"/>
    <lineage>
        <taxon>Bacteria</taxon>
        <taxon>Pseudomonadati</taxon>
        <taxon>Pseudomonadota</taxon>
        <taxon>Gammaproteobacteria</taxon>
        <taxon>Chromatiales</taxon>
        <taxon>Chromatiaceae</taxon>
        <taxon>Rheinheimera</taxon>
    </lineage>
</organism>
<keyword evidence="3" id="KW-1185">Reference proteome</keyword>
<evidence type="ECO:0000256" key="1">
    <source>
        <dbReference type="SAM" id="SignalP"/>
    </source>
</evidence>
<keyword evidence="1" id="KW-0732">Signal</keyword>
<evidence type="ECO:0000313" key="2">
    <source>
        <dbReference type="EMBL" id="SEI13825.1"/>
    </source>
</evidence>
<reference evidence="3" key="1">
    <citation type="submission" date="2016-10" db="EMBL/GenBank/DDBJ databases">
        <authorList>
            <person name="Varghese N."/>
            <person name="Submissions S."/>
        </authorList>
    </citation>
    <scope>NUCLEOTIDE SEQUENCE [LARGE SCALE GENOMIC DNA]</scope>
    <source>
        <strain evidence="3">DSM 17616</strain>
    </source>
</reference>
<sequence length="180" mass="20499">MNLRLIPSLCLLCIVGCSSAKNESHHQKLSNGQIINNGIALSEYFEAKKYTANEEVLVHLIVTLGTERIPKGQELALSWQDKKLKDRIEEVEEVYISNKSERPIEIENARLTYFSTSRSLVENKVTIQPNSFYKTQALIASTSLYRAEKNRILIIKINGVEEVINLKERRTPVLELGENI</sequence>
<evidence type="ECO:0000313" key="3">
    <source>
        <dbReference type="Proteomes" id="UP000199371"/>
    </source>
</evidence>
<protein>
    <submittedName>
        <fullName evidence="2">Uncharacterized protein</fullName>
    </submittedName>
</protein>
<dbReference type="AlphaFoldDB" id="A0A1H6NKX7"/>
<proteinExistence type="predicted"/>
<feature type="signal peptide" evidence="1">
    <location>
        <begin position="1"/>
        <end position="20"/>
    </location>
</feature>
<accession>A0A1H6NKX7</accession>
<gene>
    <name evidence="2" type="ORF">SAMN05660691_04131</name>
</gene>